<dbReference type="Gene3D" id="3.20.20.300">
    <property type="entry name" value="Glycoside hydrolase, family 3, N-terminal domain"/>
    <property type="match status" value="1"/>
</dbReference>
<dbReference type="AlphaFoldDB" id="A0A3M2LAH4"/>
<comment type="similarity">
    <text evidence="2">Belongs to the glycosyl hydrolase 3 family.</text>
</comment>
<dbReference type="PANTHER" id="PTHR30480:SF13">
    <property type="entry name" value="BETA-HEXOSAMINIDASE"/>
    <property type="match status" value="1"/>
</dbReference>
<dbReference type="Gene3D" id="3.40.50.1700">
    <property type="entry name" value="Glycoside hydrolase family 3 C-terminal domain"/>
    <property type="match status" value="1"/>
</dbReference>
<dbReference type="Proteomes" id="UP000282674">
    <property type="component" value="Unassembled WGS sequence"/>
</dbReference>
<dbReference type="EC" id="3.2.1.52" evidence="3"/>
<dbReference type="OrthoDB" id="9805821at2"/>
<evidence type="ECO:0000256" key="5">
    <source>
        <dbReference type="ARBA" id="ARBA00023295"/>
    </source>
</evidence>
<evidence type="ECO:0000256" key="2">
    <source>
        <dbReference type="ARBA" id="ARBA00005336"/>
    </source>
</evidence>
<keyword evidence="8" id="KW-1185">Reference proteome</keyword>
<dbReference type="InterPro" id="IPR036962">
    <property type="entry name" value="Glyco_hydro_3_N_sf"/>
</dbReference>
<dbReference type="Pfam" id="PF00933">
    <property type="entry name" value="Glyco_hydro_3"/>
    <property type="match status" value="1"/>
</dbReference>
<reference evidence="7 8" key="1">
    <citation type="submission" date="2018-10" db="EMBL/GenBank/DDBJ databases">
        <title>Isolation from soil.</title>
        <authorList>
            <person name="Hu J."/>
        </authorList>
    </citation>
    <scope>NUCLEOTIDE SEQUENCE [LARGE SCALE GENOMIC DNA]</scope>
    <source>
        <strain evidence="7 8">NEAU-Ht49</strain>
    </source>
</reference>
<dbReference type="GO" id="GO:0004563">
    <property type="term" value="F:beta-N-acetylhexosaminidase activity"/>
    <property type="evidence" value="ECO:0007669"/>
    <property type="project" value="UniProtKB-EC"/>
</dbReference>
<keyword evidence="5" id="KW-0326">Glycosidase</keyword>
<comment type="caution">
    <text evidence="7">The sequence shown here is derived from an EMBL/GenBank/DDBJ whole genome shotgun (WGS) entry which is preliminary data.</text>
</comment>
<name>A0A3M2LAH4_9ACTN</name>
<feature type="domain" description="Glycoside hydrolase family 3 N-terminal" evidence="6">
    <location>
        <begin position="93"/>
        <end position="400"/>
    </location>
</feature>
<proteinExistence type="inferred from homology"/>
<dbReference type="GO" id="GO:0005975">
    <property type="term" value="P:carbohydrate metabolic process"/>
    <property type="evidence" value="ECO:0007669"/>
    <property type="project" value="InterPro"/>
</dbReference>
<comment type="catalytic activity">
    <reaction evidence="1">
        <text>Hydrolysis of terminal non-reducing N-acetyl-D-hexosamine residues in N-acetyl-beta-D-hexosaminides.</text>
        <dbReference type="EC" id="3.2.1.52"/>
    </reaction>
</comment>
<evidence type="ECO:0000256" key="4">
    <source>
        <dbReference type="ARBA" id="ARBA00022801"/>
    </source>
</evidence>
<evidence type="ECO:0000256" key="1">
    <source>
        <dbReference type="ARBA" id="ARBA00001231"/>
    </source>
</evidence>
<evidence type="ECO:0000256" key="3">
    <source>
        <dbReference type="ARBA" id="ARBA00012663"/>
    </source>
</evidence>
<dbReference type="InterPro" id="IPR001764">
    <property type="entry name" value="Glyco_hydro_3_N"/>
</dbReference>
<organism evidence="7 8">
    <name type="scientific">Actinomadura harenae</name>
    <dbReference type="NCBI Taxonomy" id="2483351"/>
    <lineage>
        <taxon>Bacteria</taxon>
        <taxon>Bacillati</taxon>
        <taxon>Actinomycetota</taxon>
        <taxon>Actinomycetes</taxon>
        <taxon>Streptosporangiales</taxon>
        <taxon>Thermomonosporaceae</taxon>
        <taxon>Actinomadura</taxon>
    </lineage>
</organism>
<evidence type="ECO:0000259" key="6">
    <source>
        <dbReference type="Pfam" id="PF00933"/>
    </source>
</evidence>
<evidence type="ECO:0000313" key="7">
    <source>
        <dbReference type="EMBL" id="RMI31598.1"/>
    </source>
</evidence>
<keyword evidence="4" id="KW-0378">Hydrolase</keyword>
<dbReference type="InterPro" id="IPR017853">
    <property type="entry name" value="GH"/>
</dbReference>
<gene>
    <name evidence="7" type="ORF">EBO15_42450</name>
</gene>
<protein>
    <recommendedName>
        <fullName evidence="3">beta-N-acetylhexosaminidase</fullName>
        <ecNumber evidence="3">3.2.1.52</ecNumber>
    </recommendedName>
</protein>
<dbReference type="InterPro" id="IPR036881">
    <property type="entry name" value="Glyco_hydro_3_C_sf"/>
</dbReference>
<dbReference type="PANTHER" id="PTHR30480">
    <property type="entry name" value="BETA-HEXOSAMINIDASE-RELATED"/>
    <property type="match status" value="1"/>
</dbReference>
<dbReference type="GO" id="GO:0009254">
    <property type="term" value="P:peptidoglycan turnover"/>
    <property type="evidence" value="ECO:0007669"/>
    <property type="project" value="TreeGrafter"/>
</dbReference>
<dbReference type="EMBL" id="RFFG01000208">
    <property type="protein sequence ID" value="RMI31598.1"/>
    <property type="molecule type" value="Genomic_DNA"/>
</dbReference>
<sequence length="573" mass="58501">MTRRGLGQRAALRLPSPGSGHGLVTGFGSIVRASRPSTPVGVAMVAALAASLAGCGGDAEAGKRGSGPAPTSSQAAERADWIPGYVARLTPAEKVGQLFVPTVGDAAQGRAMVRRYHVGGVIYFPENLRTPRSTAELSNALQKASKIPLTIGVDEEQGIVSRTPFVTRFPGNMTLGATGRPDDAQAAAQATGAELRAVGINQNYAPDADVNVNPANPVIGIRSFGADPGLVAKMTHAAVAGYQQAGVAATAKHFPGHGDTATDSHTGLPVIRHSRATWERLDAPPFASAGADAVMSAHIVVPKLDDSGDPATLSKTVLTGLLRQKLGFQGVIVTDSLQMEGVREKYSDRAVPVRAINAGADQLLMPPSLPVAYQAVLRAAKSGRIPQARLDDAVARILRLKERRGLFRGTQVDPAKAADQVGTSEHHALALSVAEHGVTVVSDDGNVLPLKGRSVYVTGAKSARVGAALRAAGVKTAGSLGQADVALLTTLNDGASGTAARARALASKPTVVAALGAPYDLDKATRAKALVATFSSAAPAITALARVLSGQVKPTGKLPVPVAGKPVGAGADS</sequence>
<dbReference type="SUPFAM" id="SSF52279">
    <property type="entry name" value="Beta-D-glucan exohydrolase, C-terminal domain"/>
    <property type="match status" value="1"/>
</dbReference>
<evidence type="ECO:0000313" key="8">
    <source>
        <dbReference type="Proteomes" id="UP000282674"/>
    </source>
</evidence>
<dbReference type="InterPro" id="IPR050226">
    <property type="entry name" value="NagZ_Beta-hexosaminidase"/>
</dbReference>
<dbReference type="SUPFAM" id="SSF51445">
    <property type="entry name" value="(Trans)glycosidases"/>
    <property type="match status" value="1"/>
</dbReference>
<accession>A0A3M2LAH4</accession>
<dbReference type="PRINTS" id="PR00133">
    <property type="entry name" value="GLHYDRLASE3"/>
</dbReference>